<dbReference type="GO" id="GO:0003676">
    <property type="term" value="F:nucleic acid binding"/>
    <property type="evidence" value="ECO:0007669"/>
    <property type="project" value="InterPro"/>
</dbReference>
<protein>
    <submittedName>
        <fullName evidence="2">Uncharacterized protein</fullName>
    </submittedName>
</protein>
<name>A0A5K7X4Z3_9BACL</name>
<gene>
    <name evidence="2" type="ORF">St703_27230</name>
</gene>
<evidence type="ECO:0000313" key="3">
    <source>
        <dbReference type="Proteomes" id="UP000326951"/>
    </source>
</evidence>
<organism evidence="2 3">
    <name type="scientific">Sporolactobacillus terrae</name>
    <dbReference type="NCBI Taxonomy" id="269673"/>
    <lineage>
        <taxon>Bacteria</taxon>
        <taxon>Bacillati</taxon>
        <taxon>Bacillota</taxon>
        <taxon>Bacilli</taxon>
        <taxon>Bacillales</taxon>
        <taxon>Sporolactobacillaceae</taxon>
        <taxon>Sporolactobacillus</taxon>
    </lineage>
</organism>
<accession>A0A5K7X4Z3</accession>
<keyword evidence="1" id="KW-1133">Transmembrane helix</keyword>
<dbReference type="EMBL" id="AP021853">
    <property type="protein sequence ID" value="BBO00019.1"/>
    <property type="molecule type" value="Genomic_DNA"/>
</dbReference>
<feature type="transmembrane region" description="Helical" evidence="1">
    <location>
        <begin position="242"/>
        <end position="260"/>
    </location>
</feature>
<dbReference type="RefSeq" id="WP_139692349.1">
    <property type="nucleotide sequence ID" value="NZ_AP021853.1"/>
</dbReference>
<evidence type="ECO:0000313" key="2">
    <source>
        <dbReference type="EMBL" id="BBO00019.1"/>
    </source>
</evidence>
<dbReference type="Gene3D" id="3.30.420.10">
    <property type="entry name" value="Ribonuclease H-like superfamily/Ribonuclease H"/>
    <property type="match status" value="1"/>
</dbReference>
<dbReference type="Proteomes" id="UP000326951">
    <property type="component" value="Chromosome"/>
</dbReference>
<proteinExistence type="predicted"/>
<dbReference type="AlphaFoldDB" id="A0A5K7X4Z3"/>
<evidence type="ECO:0000256" key="1">
    <source>
        <dbReference type="SAM" id="Phobius"/>
    </source>
</evidence>
<keyword evidence="1" id="KW-0812">Transmembrane</keyword>
<sequence length="263" mass="31450">MQYQQRKKAKAKFKEIDNNRENYLIIHYSSESFYGKKDGKSPRITSIAVRHFSDGQTDSFSIIDESELLNKEYPLKDIEINYDTLELKMLNRFFYFVNDHKEYLWIHWNMRDQNFGFKALEHRYEILSGQQPKIKIDDGKKIDLSRLFIDYYGVRYIENPRIESLMNFNHIKPKDFLSGKEEAEAFDNKDYIKLKLSTLRKADLFSNFLTRAINNNLKTESKFKETYGLSFQGIYEYYQDNIWLKLASWAITIFISGWVGSKF</sequence>
<keyword evidence="1" id="KW-0472">Membrane</keyword>
<reference evidence="2 3" key="1">
    <citation type="submission" date="2019-09" db="EMBL/GenBank/DDBJ databases">
        <title>Complete genome sequence of Sporolactobacillus terrae 70-3.</title>
        <authorList>
            <person name="Tanaka N."/>
            <person name="Shiwa Y."/>
            <person name="Fujita N."/>
            <person name="Tanasupawat S."/>
        </authorList>
    </citation>
    <scope>NUCLEOTIDE SEQUENCE [LARGE SCALE GENOMIC DNA]</scope>
    <source>
        <strain evidence="2 3">70-3</strain>
    </source>
</reference>
<dbReference type="InterPro" id="IPR036397">
    <property type="entry name" value="RNaseH_sf"/>
</dbReference>